<sequence length="537" mass="60462">MTLWVEIRCSGPSPAGGSCPEGHGERGFGSAIEESHPALKAAYSRLLKQAEGDGWQRDTKMLALRCPHCAAAFMAADPVEIAGIPFQKFIEGVELCVAGRPPSSWAGRDGFPTATQFRNAVNRFPSLRQRYEQAPDFKGGRGVKRAAPVAEERWAMVLDRLRAGERVADVCTGLDGWPTLKQWHHRRATDEGLSHARGEIRATVRRPSRPRLTPEERGERQRMSAERKRAADAKRHQLAREVNEFLRAERERAKALARAEREERRREAEAAEKARRNEERWLAREARLREKEQKRWKQAEEQRAARFAEEILGLAPAATRRVRNRNLMVNRRKVVRLRVDPPEAQFDRRLGKPDAEGCRYFIGPVPTSISVGGGKSMKPERAALFFAGVAVPKGYVVEHTCWNDACFASGHLKAVPANWREKPKKTIPQEIVEAAAEIVSHQFGVSRPDLNATGKRGSASRQIAFPRQVFRYLLNVELEYTLAMVAVATGCDVATVRHGNHLIEDRRDDQAFDDLMEGMAQRVRDLLSRGVQRAFLG</sequence>
<accession>A0A318T8I2</accession>
<proteinExistence type="predicted"/>
<feature type="region of interest" description="Disordered" evidence="2">
    <location>
        <begin position="186"/>
        <end position="236"/>
    </location>
</feature>
<dbReference type="GO" id="GO:0043565">
    <property type="term" value="F:sequence-specific DNA binding"/>
    <property type="evidence" value="ECO:0007669"/>
    <property type="project" value="InterPro"/>
</dbReference>
<dbReference type="AlphaFoldDB" id="A0A318T8I2"/>
<dbReference type="Proteomes" id="UP000247454">
    <property type="component" value="Unassembled WGS sequence"/>
</dbReference>
<keyword evidence="1" id="KW-0175">Coiled coil</keyword>
<dbReference type="EMBL" id="QJTF01000018">
    <property type="protein sequence ID" value="PYE86925.1"/>
    <property type="molecule type" value="Genomic_DNA"/>
</dbReference>
<protein>
    <submittedName>
        <fullName evidence="3">DnaA-like protein</fullName>
    </submittedName>
</protein>
<evidence type="ECO:0000313" key="3">
    <source>
        <dbReference type="EMBL" id="PYE86925.1"/>
    </source>
</evidence>
<feature type="compositionally biased region" description="Basic and acidic residues" evidence="2">
    <location>
        <begin position="188"/>
        <end position="202"/>
    </location>
</feature>
<comment type="caution">
    <text evidence="3">The sequence shown here is derived from an EMBL/GenBank/DDBJ whole genome shotgun (WGS) entry which is preliminary data.</text>
</comment>
<organism evidence="3 4">
    <name type="scientific">Phyllobacterium leguminum</name>
    <dbReference type="NCBI Taxonomy" id="314237"/>
    <lineage>
        <taxon>Bacteria</taxon>
        <taxon>Pseudomonadati</taxon>
        <taxon>Pseudomonadota</taxon>
        <taxon>Alphaproteobacteria</taxon>
        <taxon>Hyphomicrobiales</taxon>
        <taxon>Phyllobacteriaceae</taxon>
        <taxon>Phyllobacterium</taxon>
    </lineage>
</organism>
<evidence type="ECO:0000256" key="2">
    <source>
        <dbReference type="SAM" id="MobiDB-lite"/>
    </source>
</evidence>
<dbReference type="SUPFAM" id="SSF48295">
    <property type="entry name" value="TrpR-like"/>
    <property type="match status" value="1"/>
</dbReference>
<keyword evidence="4" id="KW-1185">Reference proteome</keyword>
<dbReference type="Gene3D" id="1.10.1750.10">
    <property type="match status" value="1"/>
</dbReference>
<dbReference type="RefSeq" id="WP_181418431.1">
    <property type="nucleotide sequence ID" value="NZ_QJTF01000018.1"/>
</dbReference>
<name>A0A318T8I2_9HYPH</name>
<dbReference type="InterPro" id="IPR010921">
    <property type="entry name" value="Trp_repressor/repl_initiator"/>
</dbReference>
<gene>
    <name evidence="3" type="ORF">C7477_11863</name>
</gene>
<reference evidence="3 4" key="1">
    <citation type="submission" date="2018-06" db="EMBL/GenBank/DDBJ databases">
        <title>Genomic Encyclopedia of Type Strains, Phase III (KMG-III): the genomes of soil and plant-associated and newly described type strains.</title>
        <authorList>
            <person name="Whitman W."/>
        </authorList>
    </citation>
    <scope>NUCLEOTIDE SEQUENCE [LARGE SCALE GENOMIC DNA]</scope>
    <source>
        <strain evidence="3 4">ORS 1419</strain>
    </source>
</reference>
<evidence type="ECO:0000313" key="4">
    <source>
        <dbReference type="Proteomes" id="UP000247454"/>
    </source>
</evidence>
<evidence type="ECO:0000256" key="1">
    <source>
        <dbReference type="SAM" id="Coils"/>
    </source>
</evidence>
<feature type="coiled-coil region" evidence="1">
    <location>
        <begin position="243"/>
        <end position="302"/>
    </location>
</feature>
<feature type="compositionally biased region" description="Basic and acidic residues" evidence="2">
    <location>
        <begin position="212"/>
        <end position="236"/>
    </location>
</feature>